<evidence type="ECO:0000259" key="2">
    <source>
        <dbReference type="Pfam" id="PF10816"/>
    </source>
</evidence>
<dbReference type="Pfam" id="PF10816">
    <property type="entry name" value="DUF2760"/>
    <property type="match status" value="1"/>
</dbReference>
<proteinExistence type="predicted"/>
<evidence type="ECO:0000256" key="1">
    <source>
        <dbReference type="SAM" id="Phobius"/>
    </source>
</evidence>
<sequence length="232" mass="25449">MEEPLVMSNYTIDLALKPTTFDLWHVCLAGTVAVLALMLICLLLAMVISLSRRSKKPQPVAEPIIQYVQAPAPEPVIKVVEKIVEKIVEVEKIVHAPAPEPVVLKEATPDAALQLLGLLQKEARFIDFVKENITEYSDEDIGIAARVVHEGCNKVINEHFTLAPIRNETEGNNITLLKGFNAAEVRLTGNIVGNAPFHGTLVHKGWQITHTRLPKLTQGHSANIIAAAEVEI</sequence>
<organism evidence="3 4">
    <name type="scientific">Crenothrix polyspora</name>
    <dbReference type="NCBI Taxonomy" id="360316"/>
    <lineage>
        <taxon>Bacteria</taxon>
        <taxon>Pseudomonadati</taxon>
        <taxon>Pseudomonadota</taxon>
        <taxon>Gammaproteobacteria</taxon>
        <taxon>Methylococcales</taxon>
        <taxon>Crenotrichaceae</taxon>
        <taxon>Crenothrix</taxon>
    </lineage>
</organism>
<keyword evidence="1" id="KW-1133">Transmembrane helix</keyword>
<dbReference type="EMBL" id="FUKI01000092">
    <property type="protein sequence ID" value="SJM91450.1"/>
    <property type="molecule type" value="Genomic_DNA"/>
</dbReference>
<evidence type="ECO:0000313" key="3">
    <source>
        <dbReference type="EMBL" id="SJM91450.1"/>
    </source>
</evidence>
<feature type="domain" description="DUF2760" evidence="2">
    <location>
        <begin position="109"/>
        <end position="231"/>
    </location>
</feature>
<keyword evidence="1" id="KW-0472">Membrane</keyword>
<accession>A0A1R4H6G0</accession>
<reference evidence="4" key="1">
    <citation type="submission" date="2017-02" db="EMBL/GenBank/DDBJ databases">
        <authorList>
            <person name="Daims H."/>
        </authorList>
    </citation>
    <scope>NUCLEOTIDE SEQUENCE [LARGE SCALE GENOMIC DNA]</scope>
</reference>
<keyword evidence="4" id="KW-1185">Reference proteome</keyword>
<dbReference type="AlphaFoldDB" id="A0A1R4H6G0"/>
<dbReference type="Proteomes" id="UP000195667">
    <property type="component" value="Unassembled WGS sequence"/>
</dbReference>
<protein>
    <recommendedName>
        <fullName evidence="2">DUF2760 domain-containing protein</fullName>
    </recommendedName>
</protein>
<dbReference type="InterPro" id="IPR021212">
    <property type="entry name" value="DUF2760"/>
</dbReference>
<evidence type="ECO:0000313" key="4">
    <source>
        <dbReference type="Proteomes" id="UP000195667"/>
    </source>
</evidence>
<gene>
    <name evidence="3" type="ORF">CRENPOLYSF1_190091</name>
</gene>
<feature type="transmembrane region" description="Helical" evidence="1">
    <location>
        <begin position="23"/>
        <end position="48"/>
    </location>
</feature>
<name>A0A1R4H6G0_9GAMM</name>
<keyword evidence="1" id="KW-0812">Transmembrane</keyword>